<feature type="region of interest" description="Disordered" evidence="14">
    <location>
        <begin position="1559"/>
        <end position="1579"/>
    </location>
</feature>
<keyword evidence="19" id="KW-1185">Reference proteome</keyword>
<keyword evidence="7 13" id="KW-0106">Calcium</keyword>
<dbReference type="SUPFAM" id="SSF49313">
    <property type="entry name" value="Cadherin-like"/>
    <property type="match status" value="11"/>
</dbReference>
<dbReference type="FunFam" id="2.60.40.60:FF:000004">
    <property type="entry name" value="Protocadherin 1 gamma 2"/>
    <property type="match status" value="2"/>
</dbReference>
<dbReference type="Pfam" id="PF16492">
    <property type="entry name" value="Cadherin_C_2"/>
    <property type="match status" value="2"/>
</dbReference>
<dbReference type="GO" id="GO:0007156">
    <property type="term" value="P:homophilic cell adhesion via plasma membrane adhesion molecules"/>
    <property type="evidence" value="ECO:0007669"/>
    <property type="project" value="InterPro"/>
</dbReference>
<evidence type="ECO:0000256" key="9">
    <source>
        <dbReference type="ARBA" id="ARBA00022989"/>
    </source>
</evidence>
<comment type="subcellular location">
    <subcellularLocation>
        <location evidence="2">Cell membrane</location>
        <topology evidence="2">Single-pass type I membrane protein</topology>
    </subcellularLocation>
</comment>
<dbReference type="PANTHER" id="PTHR24028">
    <property type="entry name" value="CADHERIN-87A"/>
    <property type="match status" value="1"/>
</dbReference>
<keyword evidence="9 15" id="KW-1133">Transmembrane helix</keyword>
<feature type="domain" description="Cadherin" evidence="17">
    <location>
        <begin position="1116"/>
        <end position="1211"/>
    </location>
</feature>
<dbReference type="Proteomes" id="UP000052978">
    <property type="component" value="Unassembled WGS sequence"/>
</dbReference>
<keyword evidence="3" id="KW-1003">Cell membrane</keyword>
<feature type="domain" description="Cadherin" evidence="17">
    <location>
        <begin position="23"/>
        <end position="129"/>
    </location>
</feature>
<feature type="domain" description="Cadherin" evidence="17">
    <location>
        <begin position="354"/>
        <end position="450"/>
    </location>
</feature>
<feature type="signal peptide" evidence="16">
    <location>
        <begin position="1"/>
        <end position="24"/>
    </location>
</feature>
<evidence type="ECO:0000256" key="4">
    <source>
        <dbReference type="ARBA" id="ARBA00022692"/>
    </source>
</evidence>
<feature type="domain" description="Cadherin" evidence="17">
    <location>
        <begin position="130"/>
        <end position="238"/>
    </location>
</feature>
<feature type="domain" description="Cadherin" evidence="17">
    <location>
        <begin position="239"/>
        <end position="345"/>
    </location>
</feature>
<sequence>MPTGRVVGWTVAVLCVWVSCGAAAGQLEYSVLEETPRGVAVGNVTADLRLSAAVLSWRNFRFLSSHDGPYFGVDLASGSLVVREPADRERLCGAKAPCVLTYELVLEDPLELHKMRIHVLDINDNSPLFPARDVQLHIPEFLAPGARFTLPSAQDADEGSNGVLSYSLSPSQHFRLDMGSRADGSEFPELVLEKALDREERATHRLVLTAHDRGRPARSGDAQVTIIVVDTNDNAPVFERTVYRTRVPETVPNGTVLVRVRASDPDEGSNGEVRYSLSSSTQAKLRHHFHVHPRNGEVRVAALLGPPETLLEAYIEARDEGAFGLASTAKLLVEVTDVNDHAPEVNLLTLSSPVSEGTAPGTVIALLSVRDEDLGPNGKVICSISNGGPFKLKASFDNYYSLLTDGPLDREQVSEYQVLITASDGGSPPLSTRRTLTVLVADVNDNAPSFPQPRQELFVAENNGPGASLGRVFAQDPDLGNNGRVFYELLDISSEGQTAASWVAVESSSGAITAKTSFDFEQLKEVHFQVEARDGGIPPRSATVTVNLFVVDRNDNAPVILFPVTRNGTVPVEIVPRSARTGHLVTKVVAEDADSGSNAWLSYHISQASDSSLFRISANMGELRTARLVLPTDAVKQRVVVVVRDRGDPPLSSSVTLGVLLSNSVPQVLPDFEDAWETGGHLSARNLYLVIALACISFLFLGCLLFFVCIKLSQSPGYCSRSCCCSPEELRNGREVTLNPCVASATIDVTTVERLSQTYLYWASLGLGSDNNSLLWRGEYSAADLRNLATGVGLNLPISCIQIRNRKDHINVNAMVSCLRINHLGSPSPRYLELDLTSGALFVNERIDREALCEQRPRCLLSLEVLAHNPVAVSAVEVEVLDINDNSPRFPRPDYQLQVSESVAPGARFHIESAQDPDVGANSVQTYELSPSEHFELDLKPLQENSKVLELVLRKGLDREQAVWHHLVLTAVDGGSPARSGTAQISVRVLDTNDNSPSFDQSTYRVQLREDAPPGTLVVKLNASDPDEGSNGELRYSLSSYTSDRERQLFSIDASTGEVRVSGALDYEEASSYQIYVQATDRGPVPMVGHCKVLVDIVDVNDNAPEVVLTDLYSPVPEDAAPNTVVALLSVNDQDSGPNRKVSLGLEATLPFRLNGFGNSYTLVVSGPLDRERVAAYNITVTATDGGVPPLTSQRTLQVAISDINDNPPSFPKDSYSVYIQENNLPGVLLCTVQATDPDEKENAEVTYSLLEREIQGLPVTSYVSIDSASGSLYAVNSFDYEKFREFFVTVEAQDKGSPPLSSTVTANVYVVDMNDHAPYILYPTSTNSSAAIEMVPRTAPAGYLVTKVIAMDSDSGQNAWLFYHLAQTSDLDLFKVELHTGEIRTTRKMGDESGTTFNLTVVVRDNGEPSLSASVSITVAVVDRVSKTLPDTQRHVRSPRTFSEITLYLIIALSTVSFIFLLTIIVLSIIKCYRYTAYGTACCGGFCGVRERCSAELYKQANNNIDARIPHGLKVQPHFIEVRGNGSLTKTYCYKACLTAGSGSDTFMFYNTGAQTGPGPGGAQAAASDNRHLTGQSGQSAGNLIILKNEAISQHEPRQPNPDWRYSASLRAGMHSSVHLEEAGILRAGPGGSDQQWPTVSSATPEPEAGEVSPPVGAGVNSNSWTFKYGPGNPKQSGPGELPDKFIIPGSPAIISIRQEPTNSQIDKSDFITFGKKEETKKKKKKKKGNKTQEKKEKGNSTTDNSDQ</sequence>
<feature type="transmembrane region" description="Helical" evidence="15">
    <location>
        <begin position="687"/>
        <end position="710"/>
    </location>
</feature>
<dbReference type="InterPro" id="IPR013164">
    <property type="entry name" value="Cadherin_N"/>
</dbReference>
<organism evidence="18 19">
    <name type="scientific">Myotis brandtii</name>
    <name type="common">Brandt's bat</name>
    <dbReference type="NCBI Taxonomy" id="109478"/>
    <lineage>
        <taxon>Eukaryota</taxon>
        <taxon>Metazoa</taxon>
        <taxon>Chordata</taxon>
        <taxon>Craniata</taxon>
        <taxon>Vertebrata</taxon>
        <taxon>Euteleostomi</taxon>
        <taxon>Mammalia</taxon>
        <taxon>Eutheria</taxon>
        <taxon>Laurasiatheria</taxon>
        <taxon>Chiroptera</taxon>
        <taxon>Yangochiroptera</taxon>
        <taxon>Vespertilionidae</taxon>
        <taxon>Myotis</taxon>
    </lineage>
</organism>
<feature type="compositionally biased region" description="Polar residues" evidence="14">
    <location>
        <begin position="1634"/>
        <end position="1645"/>
    </location>
</feature>
<name>S7NI16_MYOBR</name>
<feature type="domain" description="Cadherin" evidence="17">
    <location>
        <begin position="1212"/>
        <end position="1321"/>
    </location>
</feature>
<gene>
    <name evidence="18" type="ORF">D623_10027848</name>
</gene>
<evidence type="ECO:0000256" key="12">
    <source>
        <dbReference type="ARBA" id="ARBA00073409"/>
    </source>
</evidence>
<dbReference type="InterPro" id="IPR020894">
    <property type="entry name" value="Cadherin_CS"/>
</dbReference>
<dbReference type="FunFam" id="2.60.40.60:FF:000006">
    <property type="entry name" value="Protocadherin alpha 2"/>
    <property type="match status" value="1"/>
</dbReference>
<evidence type="ECO:0000256" key="14">
    <source>
        <dbReference type="SAM" id="MobiDB-lite"/>
    </source>
</evidence>
<evidence type="ECO:0000259" key="17">
    <source>
        <dbReference type="PROSITE" id="PS50268"/>
    </source>
</evidence>
<protein>
    <recommendedName>
        <fullName evidence="12">Protocadherin alpha-C1</fullName>
    </recommendedName>
</protein>
<dbReference type="FunFam" id="2.60.40.60:FF:000001">
    <property type="entry name" value="Protocadherin alpha 2"/>
    <property type="match status" value="1"/>
</dbReference>
<dbReference type="Pfam" id="PF15974">
    <property type="entry name" value="Cadherin_tail"/>
    <property type="match status" value="1"/>
</dbReference>
<dbReference type="PROSITE" id="PS50268">
    <property type="entry name" value="CADHERIN_2"/>
    <property type="match status" value="12"/>
</dbReference>
<dbReference type="InterPro" id="IPR015919">
    <property type="entry name" value="Cadherin-like_sf"/>
</dbReference>
<evidence type="ECO:0000256" key="11">
    <source>
        <dbReference type="ARBA" id="ARBA00023180"/>
    </source>
</evidence>
<accession>S7NI16</accession>
<comment type="function">
    <text evidence="1">Potential calcium-dependent cell-adhesion protein. May be involved in the establishment and maintenance of specific neuronal connections in the brain.</text>
</comment>
<evidence type="ECO:0000256" key="7">
    <source>
        <dbReference type="ARBA" id="ARBA00022837"/>
    </source>
</evidence>
<dbReference type="InterPro" id="IPR002126">
    <property type="entry name" value="Cadherin-like_dom"/>
</dbReference>
<dbReference type="CDD" id="cd11304">
    <property type="entry name" value="Cadherin_repeat"/>
    <property type="match status" value="12"/>
</dbReference>
<keyword evidence="8" id="KW-0130">Cell adhesion</keyword>
<dbReference type="InterPro" id="IPR032455">
    <property type="entry name" value="Cadherin_C"/>
</dbReference>
<dbReference type="PROSITE" id="PS51257">
    <property type="entry name" value="PROKAR_LIPOPROTEIN"/>
    <property type="match status" value="1"/>
</dbReference>
<feature type="region of interest" description="Disordered" evidence="14">
    <location>
        <begin position="1627"/>
        <end position="1749"/>
    </location>
</feature>
<dbReference type="Gene3D" id="2.60.40.60">
    <property type="entry name" value="Cadherins"/>
    <property type="match status" value="12"/>
</dbReference>
<dbReference type="GO" id="GO:0005886">
    <property type="term" value="C:plasma membrane"/>
    <property type="evidence" value="ECO:0007669"/>
    <property type="project" value="UniProtKB-SubCell"/>
</dbReference>
<feature type="domain" description="Cadherin" evidence="17">
    <location>
        <begin position="1336"/>
        <end position="1433"/>
    </location>
</feature>
<feature type="domain" description="Cadherin" evidence="17">
    <location>
        <begin position="1000"/>
        <end position="1107"/>
    </location>
</feature>
<evidence type="ECO:0000256" key="2">
    <source>
        <dbReference type="ARBA" id="ARBA00004251"/>
    </source>
</evidence>
<dbReference type="Pfam" id="PF00028">
    <property type="entry name" value="Cadherin"/>
    <property type="match status" value="10"/>
</dbReference>
<dbReference type="FunFam" id="2.60.40.60:FF:000002">
    <property type="entry name" value="Protocadherin alpha 2"/>
    <property type="match status" value="2"/>
</dbReference>
<keyword evidence="4 15" id="KW-0812">Transmembrane</keyword>
<feature type="chain" id="PRO_5004554976" description="Protocadherin alpha-C1" evidence="16">
    <location>
        <begin position="25"/>
        <end position="1749"/>
    </location>
</feature>
<evidence type="ECO:0000256" key="16">
    <source>
        <dbReference type="SAM" id="SignalP"/>
    </source>
</evidence>
<dbReference type="PRINTS" id="PR00205">
    <property type="entry name" value="CADHERIN"/>
</dbReference>
<dbReference type="EMBL" id="KE164319">
    <property type="protein sequence ID" value="EPQ16976.1"/>
    <property type="molecule type" value="Genomic_DNA"/>
</dbReference>
<dbReference type="FunFam" id="2.60.40.60:FF:000007">
    <property type="entry name" value="Protocadherin alpha 2"/>
    <property type="match status" value="2"/>
</dbReference>
<evidence type="ECO:0000256" key="13">
    <source>
        <dbReference type="PROSITE-ProRule" id="PRU00043"/>
    </source>
</evidence>
<dbReference type="SMART" id="SM00112">
    <property type="entry name" value="CA"/>
    <property type="match status" value="12"/>
</dbReference>
<evidence type="ECO:0000313" key="18">
    <source>
        <dbReference type="EMBL" id="EPQ16976.1"/>
    </source>
</evidence>
<reference evidence="18 19" key="1">
    <citation type="journal article" date="2013" name="Nat. Commun.">
        <title>Genome analysis reveals insights into physiology and longevity of the Brandt's bat Myotis brandtii.</title>
        <authorList>
            <person name="Seim I."/>
            <person name="Fang X."/>
            <person name="Xiong Z."/>
            <person name="Lobanov A.V."/>
            <person name="Huang Z."/>
            <person name="Ma S."/>
            <person name="Feng Y."/>
            <person name="Turanov A.A."/>
            <person name="Zhu Y."/>
            <person name="Lenz T.L."/>
            <person name="Gerashchenko M.V."/>
            <person name="Fan D."/>
            <person name="Hee Yim S."/>
            <person name="Yao X."/>
            <person name="Jordan D."/>
            <person name="Xiong Y."/>
            <person name="Ma Y."/>
            <person name="Lyapunov A.N."/>
            <person name="Chen G."/>
            <person name="Kulakova O.I."/>
            <person name="Sun Y."/>
            <person name="Lee S.G."/>
            <person name="Bronson R.T."/>
            <person name="Moskalev A.A."/>
            <person name="Sunyaev S.R."/>
            <person name="Zhang G."/>
            <person name="Krogh A."/>
            <person name="Wang J."/>
            <person name="Gladyshev V.N."/>
        </authorList>
    </citation>
    <scope>NUCLEOTIDE SEQUENCE [LARGE SCALE GENOMIC DNA]</scope>
</reference>
<dbReference type="FunFam" id="2.60.40.60:FF:000294">
    <property type="entry name" value="Protocadherin alpha subfamily C, 2"/>
    <property type="match status" value="1"/>
</dbReference>
<evidence type="ECO:0000256" key="6">
    <source>
        <dbReference type="ARBA" id="ARBA00022737"/>
    </source>
</evidence>
<evidence type="ECO:0000256" key="15">
    <source>
        <dbReference type="SAM" id="Phobius"/>
    </source>
</evidence>
<feature type="compositionally biased region" description="Basic and acidic residues" evidence="14">
    <location>
        <begin position="1708"/>
        <end position="1722"/>
    </location>
</feature>
<dbReference type="GO" id="GO:0005509">
    <property type="term" value="F:calcium ion binding"/>
    <property type="evidence" value="ECO:0007669"/>
    <property type="project" value="UniProtKB-UniRule"/>
</dbReference>
<feature type="transmembrane region" description="Helical" evidence="15">
    <location>
        <begin position="1448"/>
        <end position="1471"/>
    </location>
</feature>
<dbReference type="PROSITE" id="PS00232">
    <property type="entry name" value="CADHERIN_1"/>
    <property type="match status" value="6"/>
</dbReference>
<evidence type="ECO:0000313" key="19">
    <source>
        <dbReference type="Proteomes" id="UP000052978"/>
    </source>
</evidence>
<keyword evidence="10 15" id="KW-0472">Membrane</keyword>
<dbReference type="PANTHER" id="PTHR24028:SF119">
    <property type="entry name" value="PROTOCADHERIN ALPHA-C2"/>
    <property type="match status" value="1"/>
</dbReference>
<feature type="domain" description="Cadherin" evidence="17">
    <location>
        <begin position="451"/>
        <end position="560"/>
    </location>
</feature>
<evidence type="ECO:0000256" key="5">
    <source>
        <dbReference type="ARBA" id="ARBA00022729"/>
    </source>
</evidence>
<keyword evidence="11" id="KW-0325">Glycoprotein</keyword>
<feature type="domain" description="Cadherin" evidence="17">
    <location>
        <begin position="891"/>
        <end position="999"/>
    </location>
</feature>
<dbReference type="InterPro" id="IPR050174">
    <property type="entry name" value="Protocadherin/Cadherin-CA"/>
</dbReference>
<dbReference type="FunFam" id="2.60.40.60:FF:000129">
    <property type="entry name" value="protocadherin alpha-C2 isoform X1"/>
    <property type="match status" value="2"/>
</dbReference>
<proteinExistence type="predicted"/>
<evidence type="ECO:0000256" key="1">
    <source>
        <dbReference type="ARBA" id="ARBA00003436"/>
    </source>
</evidence>
<dbReference type="InterPro" id="IPR031904">
    <property type="entry name" value="Cadherin_CBD"/>
</dbReference>
<evidence type="ECO:0000256" key="8">
    <source>
        <dbReference type="ARBA" id="ARBA00022889"/>
    </source>
</evidence>
<evidence type="ECO:0000256" key="3">
    <source>
        <dbReference type="ARBA" id="ARBA00022475"/>
    </source>
</evidence>
<feature type="domain" description="Cadherin" evidence="17">
    <location>
        <begin position="825"/>
        <end position="890"/>
    </location>
</feature>
<evidence type="ECO:0000256" key="10">
    <source>
        <dbReference type="ARBA" id="ARBA00023136"/>
    </source>
</evidence>
<feature type="domain" description="Cadherin" evidence="17">
    <location>
        <begin position="575"/>
        <end position="672"/>
    </location>
</feature>
<keyword evidence="6" id="KW-0677">Repeat</keyword>
<keyword evidence="5 16" id="KW-0732">Signal</keyword>
<dbReference type="eggNOG" id="KOG3594">
    <property type="taxonomic scope" value="Eukaryota"/>
</dbReference>
<dbReference type="Pfam" id="PF08266">
    <property type="entry name" value="Cadherin_2"/>
    <property type="match status" value="2"/>
</dbReference>